<protein>
    <submittedName>
        <fullName evidence="2">Hesp-376</fullName>
    </submittedName>
</protein>
<proteinExistence type="evidence at transcript level"/>
<dbReference type="AlphaFoldDB" id="Q2MV39"/>
<feature type="chain" id="PRO_5004212731" evidence="1">
    <location>
        <begin position="22"/>
        <end position="142"/>
    </location>
</feature>
<reference evidence="2" key="1">
    <citation type="journal article" date="2006" name="Plant Cell">
        <title>Haustorially expressed secreted proteins from flax rust are highly enriched for avirulence elicitors.</title>
        <authorList>
            <person name="Catanzariti A.M."/>
            <person name="Dodds P.N."/>
            <person name="Lawrence G.J."/>
            <person name="Ayliffe M.A."/>
            <person name="Ellis J.G."/>
        </authorList>
    </citation>
    <scope>NUCLEOTIDE SEQUENCE</scope>
</reference>
<dbReference type="EMBL" id="DQ279877">
    <property type="protein sequence ID" value="ABB96271.1"/>
    <property type="molecule type" value="mRNA"/>
</dbReference>
<accession>Q2MV39</accession>
<evidence type="ECO:0000256" key="1">
    <source>
        <dbReference type="SAM" id="SignalP"/>
    </source>
</evidence>
<sequence>MTTKFFLSTIFCSILVSYVSSMLSEHKIGAMTGAANYITGFMTTSWKDPVASFSWVMSPHVEITCQGTKVTREDFLNEVKNYRYARIVTEYEPTHEFAEDRFIVRWNHGQKVLSFTVNYEYGKNEYKIIEIEIPGLWKNIHL</sequence>
<organism evidence="2">
    <name type="scientific">Melampsora lini</name>
    <name type="common">Rust fungus</name>
    <name type="synonym">Xyloma lini</name>
    <dbReference type="NCBI Taxonomy" id="5261"/>
    <lineage>
        <taxon>Eukaryota</taxon>
        <taxon>Fungi</taxon>
        <taxon>Dikarya</taxon>
        <taxon>Basidiomycota</taxon>
        <taxon>Pucciniomycotina</taxon>
        <taxon>Pucciniomycetes</taxon>
        <taxon>Pucciniales</taxon>
        <taxon>Melampsoraceae</taxon>
        <taxon>Melampsora</taxon>
    </lineage>
</organism>
<keyword evidence="1" id="KW-0732">Signal</keyword>
<evidence type="ECO:0000313" key="2">
    <source>
        <dbReference type="EMBL" id="ABB96271.1"/>
    </source>
</evidence>
<feature type="signal peptide" evidence="1">
    <location>
        <begin position="1"/>
        <end position="21"/>
    </location>
</feature>
<name>Q2MV39_MELLI</name>